<comment type="caution">
    <text evidence="2">The sequence shown here is derived from an EMBL/GenBank/DDBJ whole genome shotgun (WGS) entry which is preliminary data.</text>
</comment>
<feature type="region of interest" description="Disordered" evidence="1">
    <location>
        <begin position="21"/>
        <end position="41"/>
    </location>
</feature>
<name>A0ABN7NUY2_TIMPD</name>
<reference evidence="2" key="1">
    <citation type="submission" date="2021-03" db="EMBL/GenBank/DDBJ databases">
        <authorList>
            <person name="Tran Van P."/>
        </authorList>
    </citation>
    <scope>NUCLEOTIDE SEQUENCE</scope>
</reference>
<dbReference type="Proteomes" id="UP001153148">
    <property type="component" value="Unassembled WGS sequence"/>
</dbReference>
<protein>
    <submittedName>
        <fullName evidence="2">Uncharacterized protein</fullName>
    </submittedName>
</protein>
<accession>A0ABN7NUY2</accession>
<evidence type="ECO:0000256" key="1">
    <source>
        <dbReference type="SAM" id="MobiDB-lite"/>
    </source>
</evidence>
<evidence type="ECO:0000313" key="3">
    <source>
        <dbReference type="Proteomes" id="UP001153148"/>
    </source>
</evidence>
<feature type="region of interest" description="Disordered" evidence="1">
    <location>
        <begin position="152"/>
        <end position="182"/>
    </location>
</feature>
<proteinExistence type="predicted"/>
<sequence length="197" mass="22020">MSEPASHSSLLPVVAKKISTRISEVPTTSPPPSEPDHDSSLCTDATRKKQIQNASKKYVQKKTAVYRAEKQWPDTSKLTLIPGMCCSADKFIKELHVSFVKHLEELWHGLSSMVQHHWNTMLETIEPTFIHLIHYLETLSWKASKEILGSDPHLRGGRLKNHSGKTSPSSPDRDSNLELPILGSQAQHEPSTLAIMV</sequence>
<organism evidence="2 3">
    <name type="scientific">Timema podura</name>
    <name type="common">Walking stick</name>
    <dbReference type="NCBI Taxonomy" id="61482"/>
    <lineage>
        <taxon>Eukaryota</taxon>
        <taxon>Metazoa</taxon>
        <taxon>Ecdysozoa</taxon>
        <taxon>Arthropoda</taxon>
        <taxon>Hexapoda</taxon>
        <taxon>Insecta</taxon>
        <taxon>Pterygota</taxon>
        <taxon>Neoptera</taxon>
        <taxon>Polyneoptera</taxon>
        <taxon>Phasmatodea</taxon>
        <taxon>Timematodea</taxon>
        <taxon>Timematoidea</taxon>
        <taxon>Timematidae</taxon>
        <taxon>Timema</taxon>
    </lineage>
</organism>
<dbReference type="EMBL" id="CAJPIN010007727">
    <property type="protein sequence ID" value="CAG2058665.1"/>
    <property type="molecule type" value="Genomic_DNA"/>
</dbReference>
<evidence type="ECO:0000313" key="2">
    <source>
        <dbReference type="EMBL" id="CAG2058665.1"/>
    </source>
</evidence>
<gene>
    <name evidence="2" type="ORF">TPAB3V08_LOCUS5634</name>
</gene>
<keyword evidence="3" id="KW-1185">Reference proteome</keyword>